<dbReference type="RefSeq" id="YP_008658441.1">
    <property type="nucleotide sequence ID" value="NC_022563.1"/>
</dbReference>
<dbReference type="EMBL" id="HE601899">
    <property type="protein sequence ID" value="CCD83199.1"/>
    <property type="molecule type" value="Genomic_DNA"/>
</dbReference>
<evidence type="ECO:0000313" key="2">
    <source>
        <dbReference type="EMBL" id="CCD83199.1"/>
    </source>
</evidence>
<dbReference type="KEGG" id="vg:18158420"/>
<protein>
    <submittedName>
        <fullName evidence="1">A8L</fullName>
    </submittedName>
    <submittedName>
        <fullName evidence="2">Hypothetical pox protein</fullName>
    </submittedName>
</protein>
<reference evidence="2 3" key="3">
    <citation type="submission" date="2013-10" db="EMBL/GenBank/DDBJ databases">
        <title>The genome of epidemic Squirrel Poxvirus reveals novel virulence genes.</title>
        <authorList>
            <person name="Darby A.C."/>
            <person name="McInnes C.J."/>
            <person name="Kjaer K.H."/>
            <person name="Wood A.R."/>
            <person name="Hughes M."/>
            <person name="Martensen P.M."/>
            <person name="Radford A.D."/>
            <person name="Hall N."/>
            <person name="Chantrey J."/>
        </authorList>
    </citation>
    <scope>NUCLEOTIDE SEQUENCE [LARGE SCALE GENOMIC DNA]</scope>
    <source>
        <strain evidence="2">Red squirrel UK</strain>
    </source>
</reference>
<evidence type="ECO:0000313" key="1">
    <source>
        <dbReference type="EMBL" id="ABD51450.1"/>
    </source>
</evidence>
<dbReference type="Proteomes" id="UP000144311">
    <property type="component" value="Segment"/>
</dbReference>
<name>Q1HTT6_9POXV</name>
<reference evidence="2 3" key="2">
    <citation type="submission" date="2011-10" db="EMBL/GenBank/DDBJ databases">
        <authorList>
            <person name="Darby A."/>
        </authorList>
    </citation>
    <scope>NUCLEOTIDE SEQUENCE [LARGE SCALE GENOMIC DNA]</scope>
    <source>
        <strain evidence="2">Red squirrel UK</strain>
    </source>
</reference>
<evidence type="ECO:0000313" key="3">
    <source>
        <dbReference type="Proteomes" id="UP000144311"/>
    </source>
</evidence>
<accession>Q1HTT6</accession>
<proteinExistence type="predicted"/>
<dbReference type="EMBL" id="AH015635">
    <property type="protein sequence ID" value="ABD51450.1"/>
    <property type="molecule type" value="Genomic_DNA"/>
</dbReference>
<reference evidence="1" key="1">
    <citation type="journal article" date="2006" name="J. Gen. Virol.">
        <title>Genomic characterization of a novel poxvirus contributing to the decline of the red squirrel (Sciurus vulgaris) in the UK.</title>
        <authorList>
            <person name="McInnes C.J."/>
            <person name="Wood A.R."/>
            <person name="Thomas K."/>
            <person name="Sainsbury A.W."/>
            <person name="Gurnell J."/>
            <person name="Dein F.J."/>
            <person name="Nettleton P.F."/>
        </authorList>
    </citation>
    <scope>NUCLEOTIDE SEQUENCE</scope>
    <source>
        <strain evidence="1">1296/99</strain>
    </source>
</reference>
<keyword evidence="3" id="KW-1185">Reference proteome</keyword>
<dbReference type="GeneID" id="18158420"/>
<gene>
    <name evidence="1" type="primary">A8L</name>
    <name evidence="2" type="ORF">SQPV_0160</name>
</gene>
<organism evidence="1">
    <name type="scientific">Squirrelpox virus</name>
    <dbReference type="NCBI Taxonomy" id="240426"/>
    <lineage>
        <taxon>Viruses</taxon>
        <taxon>Varidnaviria</taxon>
        <taxon>Bamfordvirae</taxon>
        <taxon>Nucleocytoviricota</taxon>
        <taxon>Pokkesviricetes</taxon>
        <taxon>Chitovirales</taxon>
        <taxon>Poxviridae</taxon>
        <taxon>Chordopoxvirinae</taxon>
        <taxon>Sciuripoxvirus</taxon>
        <taxon>Sciuripoxvirus squirrelpox</taxon>
    </lineage>
</organism>
<sequence>MNGCFSSLSESRLVTWVLRVTGQQRRLRRAKRRSRWIVGLDLEGGKVAVMDTYMERFWPDGINLTLPREDHPTPLPRKKKLKVKVKL</sequence>